<dbReference type="PANTHER" id="PTHR33142:SF110">
    <property type="entry name" value="CYCLIN-DEPENDENT PROTEIN KINASE INHIBITOR SMR4"/>
    <property type="match status" value="1"/>
</dbReference>
<gene>
    <name evidence="4" type="ORF">L195_g026419</name>
</gene>
<dbReference type="GO" id="GO:0005634">
    <property type="term" value="C:nucleus"/>
    <property type="evidence" value="ECO:0007669"/>
    <property type="project" value="TreeGrafter"/>
</dbReference>
<protein>
    <submittedName>
        <fullName evidence="4">Uncharacterized protein</fullName>
    </submittedName>
</protein>
<evidence type="ECO:0000313" key="5">
    <source>
        <dbReference type="Proteomes" id="UP000236291"/>
    </source>
</evidence>
<sequence length="114" mass="12888">MANGSSDVEKKVTPPTQMMNDPKEEGVRSPKLTIVIPKYVMKEGDELEEFKTPTGSEFMIPPPLVCPPAPKRMHKPKTSTPMVFFPTPLAEEVICFFESLYEKFVEINKKPESD</sequence>
<dbReference type="EMBL" id="ASHM01022199">
    <property type="protein sequence ID" value="PNY03096.1"/>
    <property type="molecule type" value="Genomic_DNA"/>
</dbReference>
<evidence type="ECO:0000256" key="1">
    <source>
        <dbReference type="ARBA" id="ARBA00023013"/>
    </source>
</evidence>
<name>A0A2K3NJ72_TRIPR</name>
<keyword evidence="1" id="KW-0649">Protein kinase inhibitor</keyword>
<dbReference type="GO" id="GO:0004860">
    <property type="term" value="F:protein kinase inhibitor activity"/>
    <property type="evidence" value="ECO:0007669"/>
    <property type="project" value="UniProtKB-KW"/>
</dbReference>
<dbReference type="Proteomes" id="UP000236291">
    <property type="component" value="Unassembled WGS sequence"/>
</dbReference>
<proteinExistence type="predicted"/>
<accession>A0A2K3NJ72</accession>
<organism evidence="4 5">
    <name type="scientific">Trifolium pratense</name>
    <name type="common">Red clover</name>
    <dbReference type="NCBI Taxonomy" id="57577"/>
    <lineage>
        <taxon>Eukaryota</taxon>
        <taxon>Viridiplantae</taxon>
        <taxon>Streptophyta</taxon>
        <taxon>Embryophyta</taxon>
        <taxon>Tracheophyta</taxon>
        <taxon>Spermatophyta</taxon>
        <taxon>Magnoliopsida</taxon>
        <taxon>eudicotyledons</taxon>
        <taxon>Gunneridae</taxon>
        <taxon>Pentapetalae</taxon>
        <taxon>rosids</taxon>
        <taxon>fabids</taxon>
        <taxon>Fabales</taxon>
        <taxon>Fabaceae</taxon>
        <taxon>Papilionoideae</taxon>
        <taxon>50 kb inversion clade</taxon>
        <taxon>NPAAA clade</taxon>
        <taxon>Hologalegina</taxon>
        <taxon>IRL clade</taxon>
        <taxon>Trifolieae</taxon>
        <taxon>Trifolium</taxon>
    </lineage>
</organism>
<dbReference type="GO" id="GO:0032875">
    <property type="term" value="P:regulation of DNA endoreduplication"/>
    <property type="evidence" value="ECO:0007669"/>
    <property type="project" value="InterPro"/>
</dbReference>
<reference evidence="4 5" key="2">
    <citation type="journal article" date="2017" name="Front. Plant Sci.">
        <title>Gene Classification and Mining of Molecular Markers Useful in Red Clover (Trifolium pratense) Breeding.</title>
        <authorList>
            <person name="Istvanek J."/>
            <person name="Dluhosova J."/>
            <person name="Dluhos P."/>
            <person name="Patkova L."/>
            <person name="Nedelnik J."/>
            <person name="Repkova J."/>
        </authorList>
    </citation>
    <scope>NUCLEOTIDE SEQUENCE [LARGE SCALE GENOMIC DNA]</scope>
    <source>
        <strain evidence="5">cv. Tatra</strain>
        <tissue evidence="4">Young leaves</tissue>
    </source>
</reference>
<evidence type="ECO:0000256" key="2">
    <source>
        <dbReference type="ARBA" id="ARBA00023306"/>
    </source>
</evidence>
<comment type="caution">
    <text evidence="4">The sequence shown here is derived from an EMBL/GenBank/DDBJ whole genome shotgun (WGS) entry which is preliminary data.</text>
</comment>
<keyword evidence="2" id="KW-0131">Cell cycle</keyword>
<dbReference type="InterPro" id="IPR040389">
    <property type="entry name" value="SMR"/>
</dbReference>
<evidence type="ECO:0000256" key="3">
    <source>
        <dbReference type="SAM" id="MobiDB-lite"/>
    </source>
</evidence>
<dbReference type="PANTHER" id="PTHR33142">
    <property type="entry name" value="CYCLIN-DEPENDENT PROTEIN KINASE INHIBITOR SMR13"/>
    <property type="match status" value="1"/>
</dbReference>
<evidence type="ECO:0000313" key="4">
    <source>
        <dbReference type="EMBL" id="PNY03096.1"/>
    </source>
</evidence>
<dbReference type="AlphaFoldDB" id="A0A2K3NJ72"/>
<reference evidence="4 5" key="1">
    <citation type="journal article" date="2014" name="Am. J. Bot.">
        <title>Genome assembly and annotation for red clover (Trifolium pratense; Fabaceae).</title>
        <authorList>
            <person name="Istvanek J."/>
            <person name="Jaros M."/>
            <person name="Krenek A."/>
            <person name="Repkova J."/>
        </authorList>
    </citation>
    <scope>NUCLEOTIDE SEQUENCE [LARGE SCALE GENOMIC DNA]</scope>
    <source>
        <strain evidence="5">cv. Tatra</strain>
        <tissue evidence="4">Young leaves</tissue>
    </source>
</reference>
<feature type="region of interest" description="Disordered" evidence="3">
    <location>
        <begin position="1"/>
        <end position="28"/>
    </location>
</feature>